<evidence type="ECO:0000313" key="2">
    <source>
        <dbReference type="EMBL" id="CCO45441.1"/>
    </source>
</evidence>
<sequence length="1096" mass="124553">MASGIKVGGSSKQFEAIERYETLVAGEYWRVVGESGNSNADIDDILLITNIDYVDNEVHTIWVRPHPSKIRSGTSALGFRVKDFLTTFEHIEQEVAKRERENRIADIQQRMNDAQSLLTQASSNPKLLDELVLRDVSNSTNEVNLPVVREPLPSGVIGAIKTQKVSALMTRGLTDTGVTQIKSAIQQQAELVSQRASWLQKKSSEIGQIAGEMTPYFEEQAAVALAETSEMRKHIEKLMEGIESLDLYTLKDVEVFSICEGESAPAEIQLTITQSVLYMDEELAVYFPVNDKFDCRDRHQFFEELPKHPDLIDQIFPTERCVVGMATTRHQHDYSTYHAITQIKLENENALVFFLVRDGENIYGVVSPNAMHQFTSRLFPSLDQMKRPFRGVGGDTITYDNIQYTSSLTEFEKMSLAYKRILILLCGLDHQKQLFGYFYQENASLEFVTQQFQEKYFNFIYDDDGTNMLSGKPVRPIKDWLIDMNTNITKGSRVLIKWRDCFSETSIPAAYERESIYHRREDTRNCLYTPSEPNDGYLECIVDMKAGERFVKLALSGENKQWEHRELNGYLSLDVAFQQINNPYSIVCLDRIEPDELKYYLHNRGARALNVSGINAIKRILALSEANLAEEMPTRHLLMVALEEGNIATGTCALKVISDAIAVFRCAYKGERLSLLCQDKNKYHQLLDQMFALAGESDGTDKVIALEQELGRKVVRIALAANGILVAYSTPLPSERDDRLIGFPWMVRTRYKSTRKGYKAQPSTFVQLHDKPANETIKYEIDDLTKHLFPKSHPWKTPKAKSADINNELTPITKLTSIEEARKDNIAFKELLDDYEAQVLSVSHKFVNDVDVFIPLAKVLAKNEVGTFGLLLSPIDALLHLCNSDVKRIEHARKAYVAAYQDKLKAGERFDRLSQEFSDSPLPELATPIVRSDKSSICEHEIWSLSESRGQLAKQPGKKYSMQALLDYNVDSYMILGGLGESLDEYFELAPPQDYRPCVIKECNGFRGSWDGYALYDLSDELMSVINRHHAQIAGSFDTHSQAVDFMRNQYVLQPQDDKKDLKKVFYTETDDFPPAWSPTQGSKSLEAIKAWKLEK</sequence>
<accession>A0AAV2VLM9</accession>
<protein>
    <submittedName>
        <fullName evidence="2">Uncharacterized protein</fullName>
    </submittedName>
</protein>
<keyword evidence="1" id="KW-0175">Coiled coil</keyword>
<comment type="caution">
    <text evidence="2">The sequence shown here is derived from an EMBL/GenBank/DDBJ whole genome shotgun (WGS) entry which is preliminary data.</text>
</comment>
<feature type="coiled-coil region" evidence="1">
    <location>
        <begin position="97"/>
        <end position="124"/>
    </location>
</feature>
<name>A0AAV2VLM9_9VIBR</name>
<evidence type="ECO:0000256" key="1">
    <source>
        <dbReference type="SAM" id="Coils"/>
    </source>
</evidence>
<reference evidence="2 3" key="1">
    <citation type="journal article" date="2013" name="ISME J.">
        <title>Comparative genomics of pathogenic lineages of Vibrio nigripulchritudo identifies virulence-associated traits.</title>
        <authorList>
            <person name="Goudenege D."/>
            <person name="Labreuche Y."/>
            <person name="Krin E."/>
            <person name="Ansquer D."/>
            <person name="Mangenot S."/>
            <person name="Calteau A."/>
            <person name="Medigue C."/>
            <person name="Mazel D."/>
            <person name="Polz M.F."/>
            <person name="Le Roux F."/>
        </authorList>
    </citation>
    <scope>NUCLEOTIDE SEQUENCE [LARGE SCALE GENOMIC DNA]</scope>
    <source>
        <strain evidence="2 3">SOn1</strain>
    </source>
</reference>
<dbReference type="Proteomes" id="UP000018211">
    <property type="component" value="Unassembled WGS sequence"/>
</dbReference>
<evidence type="ECO:0000313" key="3">
    <source>
        <dbReference type="Proteomes" id="UP000018211"/>
    </source>
</evidence>
<organism evidence="2 3">
    <name type="scientific">Vibrio nigripulchritudo SOn1</name>
    <dbReference type="NCBI Taxonomy" id="1238450"/>
    <lineage>
        <taxon>Bacteria</taxon>
        <taxon>Pseudomonadati</taxon>
        <taxon>Pseudomonadota</taxon>
        <taxon>Gammaproteobacteria</taxon>
        <taxon>Vibrionales</taxon>
        <taxon>Vibrionaceae</taxon>
        <taxon>Vibrio</taxon>
    </lineage>
</organism>
<dbReference type="AlphaFoldDB" id="A0AAV2VLM9"/>
<proteinExistence type="predicted"/>
<gene>
    <name evidence="2" type="ORF">VIBNISOn1_1480015</name>
</gene>
<dbReference type="EMBL" id="CAOF01000055">
    <property type="protein sequence ID" value="CCO45441.1"/>
    <property type="molecule type" value="Genomic_DNA"/>
</dbReference>